<proteinExistence type="predicted"/>
<organism evidence="2 3">
    <name type="scientific">Podila minutissima</name>
    <dbReference type="NCBI Taxonomy" id="64525"/>
    <lineage>
        <taxon>Eukaryota</taxon>
        <taxon>Fungi</taxon>
        <taxon>Fungi incertae sedis</taxon>
        <taxon>Mucoromycota</taxon>
        <taxon>Mortierellomycotina</taxon>
        <taxon>Mortierellomycetes</taxon>
        <taxon>Mortierellales</taxon>
        <taxon>Mortierellaceae</taxon>
        <taxon>Podila</taxon>
    </lineage>
</organism>
<dbReference type="EMBL" id="JAAAUY010002030">
    <property type="protein sequence ID" value="KAF9316051.1"/>
    <property type="molecule type" value="Genomic_DNA"/>
</dbReference>
<gene>
    <name evidence="2" type="ORF">BG006_003664</name>
</gene>
<dbReference type="AlphaFoldDB" id="A0A9P5SBW1"/>
<comment type="caution">
    <text evidence="2">The sequence shown here is derived from an EMBL/GenBank/DDBJ whole genome shotgun (WGS) entry which is preliminary data.</text>
</comment>
<evidence type="ECO:0000313" key="2">
    <source>
        <dbReference type="EMBL" id="KAF9316051.1"/>
    </source>
</evidence>
<accession>A0A9P5SBW1</accession>
<sequence>MNTMDATTTNTTNGFYSDLLDQGNGVYSTATVLPFHPKAAMHKVSEGTQTQNVLSPSPPASPKK</sequence>
<keyword evidence="3" id="KW-1185">Reference proteome</keyword>
<evidence type="ECO:0000256" key="1">
    <source>
        <dbReference type="SAM" id="MobiDB-lite"/>
    </source>
</evidence>
<protein>
    <submittedName>
        <fullName evidence="2">Uncharacterized protein</fullName>
    </submittedName>
</protein>
<feature type="non-terminal residue" evidence="2">
    <location>
        <position position="64"/>
    </location>
</feature>
<name>A0A9P5SBW1_9FUNG</name>
<evidence type="ECO:0000313" key="3">
    <source>
        <dbReference type="Proteomes" id="UP000696485"/>
    </source>
</evidence>
<reference evidence="2" key="1">
    <citation type="journal article" date="2020" name="Fungal Divers.">
        <title>Resolving the Mortierellaceae phylogeny through synthesis of multi-gene phylogenetics and phylogenomics.</title>
        <authorList>
            <person name="Vandepol N."/>
            <person name="Liber J."/>
            <person name="Desiro A."/>
            <person name="Na H."/>
            <person name="Kennedy M."/>
            <person name="Barry K."/>
            <person name="Grigoriev I.V."/>
            <person name="Miller A.N."/>
            <person name="O'Donnell K."/>
            <person name="Stajich J.E."/>
            <person name="Bonito G."/>
        </authorList>
    </citation>
    <scope>NUCLEOTIDE SEQUENCE</scope>
    <source>
        <strain evidence="2">NVP1</strain>
    </source>
</reference>
<feature type="compositionally biased region" description="Polar residues" evidence="1">
    <location>
        <begin position="46"/>
        <end position="55"/>
    </location>
</feature>
<dbReference type="Proteomes" id="UP000696485">
    <property type="component" value="Unassembled WGS sequence"/>
</dbReference>
<feature type="region of interest" description="Disordered" evidence="1">
    <location>
        <begin position="43"/>
        <end position="64"/>
    </location>
</feature>